<dbReference type="AlphaFoldDB" id="F1TGM5"/>
<sequence length="185" mass="21180">MKISSERLSFRFFKHEDFQLFYSVFSNETVMRYAWIDKVSNEESANTLFEGFINTGDEVNKDGSYAFAVFSKEGNEFVGFADIVIHSRNNSGGCGEIGYFLLPEYWGKGFATELAKALIEFGFTRLGLHKISARCNSNNLKSEGIMKKAGMTLEGEFRKVRFKYGNWDDEKNYGILLEEWKAANQ</sequence>
<accession>F1TGM5</accession>
<dbReference type="Proteomes" id="UP000003860">
    <property type="component" value="Unassembled WGS sequence"/>
</dbReference>
<dbReference type="InterPro" id="IPR016181">
    <property type="entry name" value="Acyl_CoA_acyltransferase"/>
</dbReference>
<protein>
    <submittedName>
        <fullName evidence="2">GCN5-related N-acetyltransferase</fullName>
    </submittedName>
</protein>
<proteinExistence type="predicted"/>
<reference evidence="2" key="2">
    <citation type="submission" date="2011-01" db="EMBL/GenBank/DDBJ databases">
        <title>The Non-contiguous Finished genome of Clostridium papyrosolvens.</title>
        <authorList>
            <person name="Lucas S."/>
            <person name="Copeland A."/>
            <person name="Lapidus A."/>
            <person name="Cheng J.-F."/>
            <person name="Goodwin L."/>
            <person name="Pitluck S."/>
            <person name="Misra M."/>
            <person name="Chertkov O."/>
            <person name="Detter J.C."/>
            <person name="Han C."/>
            <person name="Tapia R."/>
            <person name="Land M."/>
            <person name="Hauser L."/>
            <person name="Kyrpides N."/>
            <person name="Ivanova N."/>
            <person name="Pagani I."/>
            <person name="Mouttaki H."/>
            <person name="He Z."/>
            <person name="Zhou J."/>
            <person name="Hemme C.L."/>
            <person name="Woyke T."/>
        </authorList>
    </citation>
    <scope>NUCLEOTIDE SEQUENCE [LARGE SCALE GENOMIC DNA]</scope>
    <source>
        <strain evidence="2">DSM 2782</strain>
    </source>
</reference>
<dbReference type="OrthoDB" id="9785602at2"/>
<comment type="caution">
    <text evidence="2">The sequence shown here is derived from an EMBL/GenBank/DDBJ whole genome shotgun (WGS) entry which is preliminary data.</text>
</comment>
<evidence type="ECO:0000313" key="2">
    <source>
        <dbReference type="EMBL" id="EGD46356.1"/>
    </source>
</evidence>
<organism evidence="2 3">
    <name type="scientific">Ruminiclostridium papyrosolvens DSM 2782</name>
    <dbReference type="NCBI Taxonomy" id="588581"/>
    <lineage>
        <taxon>Bacteria</taxon>
        <taxon>Bacillati</taxon>
        <taxon>Bacillota</taxon>
        <taxon>Clostridia</taxon>
        <taxon>Eubacteriales</taxon>
        <taxon>Oscillospiraceae</taxon>
        <taxon>Ruminiclostridium</taxon>
    </lineage>
</organism>
<dbReference type="PANTHER" id="PTHR43792">
    <property type="entry name" value="GNAT FAMILY, PUTATIVE (AFU_ORTHOLOGUE AFUA_3G00765)-RELATED-RELATED"/>
    <property type="match status" value="1"/>
</dbReference>
<dbReference type="InterPro" id="IPR051531">
    <property type="entry name" value="N-acetyltransferase"/>
</dbReference>
<dbReference type="SUPFAM" id="SSF55729">
    <property type="entry name" value="Acyl-CoA N-acyltransferases (Nat)"/>
    <property type="match status" value="1"/>
</dbReference>
<dbReference type="STRING" id="588581.Cpap_0295"/>
<dbReference type="Pfam" id="PF13302">
    <property type="entry name" value="Acetyltransf_3"/>
    <property type="match status" value="1"/>
</dbReference>
<dbReference type="CDD" id="cd04301">
    <property type="entry name" value="NAT_SF"/>
    <property type="match status" value="1"/>
</dbReference>
<dbReference type="PROSITE" id="PS51186">
    <property type="entry name" value="GNAT"/>
    <property type="match status" value="1"/>
</dbReference>
<name>F1TGM5_9FIRM</name>
<gene>
    <name evidence="2" type="ORF">Cpap_0295</name>
</gene>
<keyword evidence="3" id="KW-1185">Reference proteome</keyword>
<dbReference type="InterPro" id="IPR000182">
    <property type="entry name" value="GNAT_dom"/>
</dbReference>
<dbReference type="EMBL" id="ACXX02000014">
    <property type="protein sequence ID" value="EGD46356.1"/>
    <property type="molecule type" value="Genomic_DNA"/>
</dbReference>
<dbReference type="eggNOG" id="COG1670">
    <property type="taxonomic scope" value="Bacteria"/>
</dbReference>
<feature type="domain" description="N-acetyltransferase" evidence="1">
    <location>
        <begin position="8"/>
        <end position="174"/>
    </location>
</feature>
<evidence type="ECO:0000313" key="3">
    <source>
        <dbReference type="Proteomes" id="UP000003860"/>
    </source>
</evidence>
<evidence type="ECO:0000259" key="1">
    <source>
        <dbReference type="PROSITE" id="PS51186"/>
    </source>
</evidence>
<reference evidence="2" key="1">
    <citation type="submission" date="2009-07" db="EMBL/GenBank/DDBJ databases">
        <authorList>
            <consortium name="US DOE Joint Genome Institute (JGI-PGF)"/>
            <person name="Lucas S."/>
            <person name="Copeland A."/>
            <person name="Lapidus A."/>
            <person name="Glavina del Rio T."/>
            <person name="Tice H."/>
            <person name="Bruce D."/>
            <person name="Goodwin L."/>
            <person name="Pitluck S."/>
            <person name="Larimer F."/>
            <person name="Land M.L."/>
            <person name="Mouttaki H."/>
            <person name="He Z."/>
            <person name="Zhou J."/>
            <person name="Hemme C.L."/>
        </authorList>
    </citation>
    <scope>NUCLEOTIDE SEQUENCE</scope>
    <source>
        <strain evidence="2">DSM 2782</strain>
    </source>
</reference>
<dbReference type="GO" id="GO:0016747">
    <property type="term" value="F:acyltransferase activity, transferring groups other than amino-acyl groups"/>
    <property type="evidence" value="ECO:0007669"/>
    <property type="project" value="InterPro"/>
</dbReference>
<dbReference type="RefSeq" id="WP_004621359.1">
    <property type="nucleotide sequence ID" value="NZ_ACXX02000014.1"/>
</dbReference>
<dbReference type="Gene3D" id="3.40.630.30">
    <property type="match status" value="1"/>
</dbReference>